<gene>
    <name evidence="1" type="ORF">B1A_19538</name>
</gene>
<comment type="caution">
    <text evidence="1">The sequence shown here is derived from an EMBL/GenBank/DDBJ whole genome shotgun (WGS) entry which is preliminary data.</text>
</comment>
<dbReference type="EMBL" id="AUZX01014415">
    <property type="protein sequence ID" value="EQD32361.1"/>
    <property type="molecule type" value="Genomic_DNA"/>
</dbReference>
<organism evidence="1">
    <name type="scientific">mine drainage metagenome</name>
    <dbReference type="NCBI Taxonomy" id="410659"/>
    <lineage>
        <taxon>unclassified sequences</taxon>
        <taxon>metagenomes</taxon>
        <taxon>ecological metagenomes</taxon>
    </lineage>
</organism>
<feature type="non-terminal residue" evidence="1">
    <location>
        <position position="59"/>
    </location>
</feature>
<name>T0YAW3_9ZZZZ</name>
<accession>T0YAW3</accession>
<dbReference type="AlphaFoldDB" id="T0YAW3"/>
<reference evidence="1" key="1">
    <citation type="submission" date="2013-08" db="EMBL/GenBank/DDBJ databases">
        <authorList>
            <person name="Mendez C."/>
            <person name="Richter M."/>
            <person name="Ferrer M."/>
            <person name="Sanchez J."/>
        </authorList>
    </citation>
    <scope>NUCLEOTIDE SEQUENCE</scope>
</reference>
<sequence length="59" mass="6667">MIQEETSLWYKTKGREIPISSGLLDKTNAYIMNQRSAIHDARKHDFLFVASDTGAPLSI</sequence>
<evidence type="ECO:0000313" key="1">
    <source>
        <dbReference type="EMBL" id="EQD32361.1"/>
    </source>
</evidence>
<reference evidence="1" key="2">
    <citation type="journal article" date="2014" name="ISME J.">
        <title>Microbial stratification in low pH oxic and suboxic macroscopic growths along an acid mine drainage.</title>
        <authorList>
            <person name="Mendez-Garcia C."/>
            <person name="Mesa V."/>
            <person name="Sprenger R.R."/>
            <person name="Richter M."/>
            <person name="Diez M.S."/>
            <person name="Solano J."/>
            <person name="Bargiela R."/>
            <person name="Golyshina O.V."/>
            <person name="Manteca A."/>
            <person name="Ramos J.L."/>
            <person name="Gallego J.R."/>
            <person name="Llorente I."/>
            <person name="Martins Dos Santos V.A."/>
            <person name="Jensen O.N."/>
            <person name="Pelaez A.I."/>
            <person name="Sanchez J."/>
            <person name="Ferrer M."/>
        </authorList>
    </citation>
    <scope>NUCLEOTIDE SEQUENCE</scope>
</reference>
<protein>
    <submittedName>
        <fullName evidence="1">Uncharacterized protein</fullName>
    </submittedName>
</protein>
<proteinExistence type="predicted"/>